<evidence type="ECO:0000313" key="4">
    <source>
        <dbReference type="EMBL" id="SUB94345.1"/>
    </source>
</evidence>
<feature type="domain" description="Glycosyltransferase 2-like" evidence="3">
    <location>
        <begin position="4"/>
        <end position="166"/>
    </location>
</feature>
<dbReference type="EMBL" id="UGTM01000002">
    <property type="protein sequence ID" value="SUB94345.1"/>
    <property type="molecule type" value="Genomic_DNA"/>
</dbReference>
<keyword evidence="2" id="KW-0808">Transferase</keyword>
<protein>
    <submittedName>
        <fullName evidence="4">Chondroitin polymerase</fullName>
    </submittedName>
</protein>
<dbReference type="SUPFAM" id="SSF53448">
    <property type="entry name" value="Nucleotide-diphospho-sugar transferases"/>
    <property type="match status" value="1"/>
</dbReference>
<dbReference type="Pfam" id="PF00535">
    <property type="entry name" value="Glycos_transf_2"/>
    <property type="match status" value="1"/>
</dbReference>
<dbReference type="PANTHER" id="PTHR22916:SF51">
    <property type="entry name" value="GLYCOSYLTRANSFERASE EPSH-RELATED"/>
    <property type="match status" value="1"/>
</dbReference>
<dbReference type="CDD" id="cd00761">
    <property type="entry name" value="Glyco_tranf_GTA_type"/>
    <property type="match status" value="1"/>
</dbReference>
<dbReference type="InterPro" id="IPR029044">
    <property type="entry name" value="Nucleotide-diphossugar_trans"/>
</dbReference>
<evidence type="ECO:0000313" key="5">
    <source>
        <dbReference type="Proteomes" id="UP000255469"/>
    </source>
</evidence>
<dbReference type="PANTHER" id="PTHR22916">
    <property type="entry name" value="GLYCOSYLTRANSFERASE"/>
    <property type="match status" value="1"/>
</dbReference>
<dbReference type="Gene3D" id="3.90.550.10">
    <property type="entry name" value="Spore Coat Polysaccharide Biosynthesis Protein SpsA, Chain A"/>
    <property type="match status" value="1"/>
</dbReference>
<accession>A0A379EE45</accession>
<organism evidence="4 5">
    <name type="scientific">Prevotella denticola</name>
    <dbReference type="NCBI Taxonomy" id="28129"/>
    <lineage>
        <taxon>Bacteria</taxon>
        <taxon>Pseudomonadati</taxon>
        <taxon>Bacteroidota</taxon>
        <taxon>Bacteroidia</taxon>
        <taxon>Bacteroidales</taxon>
        <taxon>Prevotellaceae</taxon>
        <taxon>Prevotella</taxon>
    </lineage>
</organism>
<evidence type="ECO:0000259" key="3">
    <source>
        <dbReference type="Pfam" id="PF00535"/>
    </source>
</evidence>
<dbReference type="Proteomes" id="UP000255469">
    <property type="component" value="Unassembled WGS sequence"/>
</dbReference>
<sequence>MKISICVPIYGVEKYIRRCAISLFEQTYDNIEYVFVNDCSPDNSIYVLTETLKNYPYRQEQVKIVEQQKNRGLACARNKALESSTGDFVLHVDSDDYLEKNTVEVLCRILHNNDVDILSYGLFIEHRNYTKVIKKPEGLDKKRIIIGLLDGSFFHSICGNLIRRSLYTDNAVKAIEGLNMAEDYQVIPRLAYWANKIAVVNIPLYHYDYTNEKSYMHVFSVKSAEQAWQVSDFLHSWFKDKDYIFQRAISHADLERIINNIMASAVCKNYGYFLRSRKRLEQFPRQQYKDVVFFRRIILYFSSLTFIRYYVSFSRMLKHFILFFSSL</sequence>
<evidence type="ECO:0000256" key="1">
    <source>
        <dbReference type="ARBA" id="ARBA00022676"/>
    </source>
</evidence>
<dbReference type="InterPro" id="IPR001173">
    <property type="entry name" value="Glyco_trans_2-like"/>
</dbReference>
<dbReference type="RefSeq" id="WP_025068233.1">
    <property type="nucleotide sequence ID" value="NZ_CAUVPN010000010.1"/>
</dbReference>
<proteinExistence type="predicted"/>
<gene>
    <name evidence="4" type="primary">kfoC_3</name>
    <name evidence="4" type="ORF">NCTC13067_02214</name>
</gene>
<dbReference type="GO" id="GO:0016758">
    <property type="term" value="F:hexosyltransferase activity"/>
    <property type="evidence" value="ECO:0007669"/>
    <property type="project" value="UniProtKB-ARBA"/>
</dbReference>
<dbReference type="AlphaFoldDB" id="A0A379EE45"/>
<name>A0A379EE45_9BACT</name>
<evidence type="ECO:0000256" key="2">
    <source>
        <dbReference type="ARBA" id="ARBA00022679"/>
    </source>
</evidence>
<keyword evidence="1" id="KW-0328">Glycosyltransferase</keyword>
<reference evidence="4 5" key="1">
    <citation type="submission" date="2018-06" db="EMBL/GenBank/DDBJ databases">
        <authorList>
            <consortium name="Pathogen Informatics"/>
            <person name="Doyle S."/>
        </authorList>
    </citation>
    <scope>NUCLEOTIDE SEQUENCE [LARGE SCALE GENOMIC DNA]</scope>
    <source>
        <strain evidence="4 5">NCTC13067</strain>
    </source>
</reference>